<gene>
    <name evidence="3" type="ORF">Tsubulata_039680</name>
</gene>
<dbReference type="InterPro" id="IPR050796">
    <property type="entry name" value="SCF_F-box_component"/>
</dbReference>
<name>A0A9Q0FPF9_9ROSI</name>
<reference evidence="3" key="1">
    <citation type="submission" date="2022-02" db="EMBL/GenBank/DDBJ databases">
        <authorList>
            <person name="Henning P.M."/>
            <person name="McCubbin A.G."/>
            <person name="Shore J.S."/>
        </authorList>
    </citation>
    <scope>NUCLEOTIDE SEQUENCE</scope>
    <source>
        <strain evidence="3">F60SS</strain>
        <tissue evidence="3">Leaves</tissue>
    </source>
</reference>
<organism evidence="3 4">
    <name type="scientific">Turnera subulata</name>
    <dbReference type="NCBI Taxonomy" id="218843"/>
    <lineage>
        <taxon>Eukaryota</taxon>
        <taxon>Viridiplantae</taxon>
        <taxon>Streptophyta</taxon>
        <taxon>Embryophyta</taxon>
        <taxon>Tracheophyta</taxon>
        <taxon>Spermatophyta</taxon>
        <taxon>Magnoliopsida</taxon>
        <taxon>eudicotyledons</taxon>
        <taxon>Gunneridae</taxon>
        <taxon>Pentapetalae</taxon>
        <taxon>rosids</taxon>
        <taxon>fabids</taxon>
        <taxon>Malpighiales</taxon>
        <taxon>Passifloraceae</taxon>
        <taxon>Turnera</taxon>
    </lineage>
</organism>
<accession>A0A9Q0FPF9</accession>
<dbReference type="EMBL" id="JAKUCV010004514">
    <property type="protein sequence ID" value="KAJ4835136.1"/>
    <property type="molecule type" value="Genomic_DNA"/>
</dbReference>
<evidence type="ECO:0000313" key="3">
    <source>
        <dbReference type="EMBL" id="KAJ4835136.1"/>
    </source>
</evidence>
<dbReference type="InterPro" id="IPR017451">
    <property type="entry name" value="F-box-assoc_interact_dom"/>
</dbReference>
<sequence length="480" mass="54751">MSDSGNMPTSSTRSSKKQKREEISDDIAMEMKHNKTRAPDNRLHVDQAKPTDMEQLVISANVAAPNRSYLPPDIVEEILDLLPFKSIERFRSVSKSLFSLLAVKFNIPRLLYYPYVKEFSPLNYSFKPFDDQGEPPHHPHLTRFSPLNYGIKSSDDRGLFTAVVLSDYSGDAKNRGYMAPELAGPLRFYCFVGSCNGLLCLDVSNHCGAKWETIVWNPFTGICRKLPHKNHYAYGFGYGSASDDYKVFAATPPHRDPQCAKVEIFSLKTGAWKTMENRDWEYLQQIQWYGGMGLFLNGALHWRTWESSWGEKGEIIAIAFDLGMEKFHNVPGPPNQISRGHGTSSLGVVGEYLCVCFSQWDKGQTNSIWVMKEYCNEASWVPFISYTSSSGYDMVDDCLTYFLLIQRLTYVCDFIPRAFKDGRYMMLQFAQGEIHVLKWNSNLDESDHEAKKYSKKIKFYRVLGDAAQPYTQTLTSPYAS</sequence>
<dbReference type="AlphaFoldDB" id="A0A9Q0FPF9"/>
<dbReference type="SMART" id="SM00256">
    <property type="entry name" value="FBOX"/>
    <property type="match status" value="1"/>
</dbReference>
<dbReference type="PANTHER" id="PTHR31672">
    <property type="entry name" value="BNACNNG10540D PROTEIN"/>
    <property type="match status" value="1"/>
</dbReference>
<comment type="caution">
    <text evidence="3">The sequence shown here is derived from an EMBL/GenBank/DDBJ whole genome shotgun (WGS) entry which is preliminary data.</text>
</comment>
<dbReference type="NCBIfam" id="TIGR01640">
    <property type="entry name" value="F_box_assoc_1"/>
    <property type="match status" value="1"/>
</dbReference>
<proteinExistence type="predicted"/>
<protein>
    <recommendedName>
        <fullName evidence="2">F-box domain-containing protein</fullName>
    </recommendedName>
</protein>
<reference evidence="3" key="2">
    <citation type="journal article" date="2023" name="Plants (Basel)">
        <title>Annotation of the Turnera subulata (Passifloraceae) Draft Genome Reveals the S-Locus Evolved after the Divergence of Turneroideae from Passifloroideae in a Stepwise Manner.</title>
        <authorList>
            <person name="Henning P.M."/>
            <person name="Roalson E.H."/>
            <person name="Mir W."/>
            <person name="McCubbin A.G."/>
            <person name="Shore J.S."/>
        </authorList>
    </citation>
    <scope>NUCLEOTIDE SEQUENCE</scope>
    <source>
        <strain evidence="3">F60SS</strain>
    </source>
</reference>
<dbReference type="OrthoDB" id="591557at2759"/>
<feature type="domain" description="F-box" evidence="2">
    <location>
        <begin position="70"/>
        <end position="109"/>
    </location>
</feature>
<evidence type="ECO:0000313" key="4">
    <source>
        <dbReference type="Proteomes" id="UP001141552"/>
    </source>
</evidence>
<dbReference type="Pfam" id="PF00646">
    <property type="entry name" value="F-box"/>
    <property type="match status" value="1"/>
</dbReference>
<dbReference type="SUPFAM" id="SSF81383">
    <property type="entry name" value="F-box domain"/>
    <property type="match status" value="1"/>
</dbReference>
<dbReference type="InterPro" id="IPR036047">
    <property type="entry name" value="F-box-like_dom_sf"/>
</dbReference>
<dbReference type="PANTHER" id="PTHR31672:SF13">
    <property type="entry name" value="F-BOX PROTEIN CPR30-LIKE"/>
    <property type="match status" value="1"/>
</dbReference>
<evidence type="ECO:0000256" key="1">
    <source>
        <dbReference type="SAM" id="MobiDB-lite"/>
    </source>
</evidence>
<dbReference type="InterPro" id="IPR006527">
    <property type="entry name" value="F-box-assoc_dom_typ1"/>
</dbReference>
<dbReference type="Pfam" id="PF07734">
    <property type="entry name" value="FBA_1"/>
    <property type="match status" value="1"/>
</dbReference>
<keyword evidence="4" id="KW-1185">Reference proteome</keyword>
<feature type="region of interest" description="Disordered" evidence="1">
    <location>
        <begin position="1"/>
        <end position="34"/>
    </location>
</feature>
<dbReference type="Proteomes" id="UP001141552">
    <property type="component" value="Unassembled WGS sequence"/>
</dbReference>
<dbReference type="InterPro" id="IPR001810">
    <property type="entry name" value="F-box_dom"/>
</dbReference>
<evidence type="ECO:0000259" key="2">
    <source>
        <dbReference type="SMART" id="SM00256"/>
    </source>
</evidence>